<evidence type="ECO:0000313" key="4">
    <source>
        <dbReference type="EMBL" id="KAF4619020.1"/>
    </source>
</evidence>
<dbReference type="InterPro" id="IPR036770">
    <property type="entry name" value="Ankyrin_rpt-contain_sf"/>
</dbReference>
<name>A0A8H4VST2_9HELO</name>
<dbReference type="SUPFAM" id="SSF48403">
    <property type="entry name" value="Ankyrin repeat"/>
    <property type="match status" value="1"/>
</dbReference>
<reference evidence="4 5" key="1">
    <citation type="submission" date="2020-03" db="EMBL/GenBank/DDBJ databases">
        <title>Draft Genome Sequence of Cudoniella acicularis.</title>
        <authorList>
            <person name="Buettner E."/>
            <person name="Kellner H."/>
        </authorList>
    </citation>
    <scope>NUCLEOTIDE SEQUENCE [LARGE SCALE GENOMIC DNA]</scope>
    <source>
        <strain evidence="4 5">DSM 108380</strain>
    </source>
</reference>
<dbReference type="PANTHER" id="PTHR46680">
    <property type="entry name" value="NF-KAPPA-B INHIBITOR ALPHA"/>
    <property type="match status" value="1"/>
</dbReference>
<comment type="caution">
    <text evidence="4">The sequence shown here is derived from an EMBL/GenBank/DDBJ whole genome shotgun (WGS) entry which is preliminary data.</text>
</comment>
<organism evidence="4 5">
    <name type="scientific">Cudoniella acicularis</name>
    <dbReference type="NCBI Taxonomy" id="354080"/>
    <lineage>
        <taxon>Eukaryota</taxon>
        <taxon>Fungi</taxon>
        <taxon>Dikarya</taxon>
        <taxon>Ascomycota</taxon>
        <taxon>Pezizomycotina</taxon>
        <taxon>Leotiomycetes</taxon>
        <taxon>Helotiales</taxon>
        <taxon>Tricladiaceae</taxon>
        <taxon>Cudoniella</taxon>
    </lineage>
</organism>
<dbReference type="InterPro" id="IPR051070">
    <property type="entry name" value="NF-kappa-B_inhibitor"/>
</dbReference>
<sequence length="345" mass="39259">MLQYMAVWILSSFCLKAGARPTSEDKNGLLHMTFLKYATKWKHWDMIKKAISFLRASPNYDDKFIDNELNYLMAKHLEVVWGAELSLNGITHLLELGADPNMVMPDGNTLFHMASSPDEVKILFQAGIIHLDHPNHEGTSPLMSAVSSSDQHYKTILEKGCNINHQDKRGHSALHLAVDHWLFSVKPYHFENKLRALDQISHRILVITALLIHNSDPLIKDNCRCLCSSKGCSPSNLVARLESQRSQGNYWSLEWLLMLKTQMDAGITQQPLLDIIRVKKFNELGMTHTCCCRGHFTPFDSSIGKEDADKVLDKEKDLVEELEHFMGCVSRSLSDTVDNWIRLLC</sequence>
<proteinExistence type="predicted"/>
<keyword evidence="5" id="KW-1185">Reference proteome</keyword>
<dbReference type="AlphaFoldDB" id="A0A8H4VST2"/>
<dbReference type="PANTHER" id="PTHR46680:SF3">
    <property type="entry name" value="NF-KAPPA-B INHIBITOR CACTUS"/>
    <property type="match status" value="1"/>
</dbReference>
<evidence type="ECO:0000256" key="2">
    <source>
        <dbReference type="ARBA" id="ARBA00023043"/>
    </source>
</evidence>
<dbReference type="GO" id="GO:0051059">
    <property type="term" value="F:NF-kappaB binding"/>
    <property type="evidence" value="ECO:0007669"/>
    <property type="project" value="TreeGrafter"/>
</dbReference>
<dbReference type="GO" id="GO:0005829">
    <property type="term" value="C:cytosol"/>
    <property type="evidence" value="ECO:0007669"/>
    <property type="project" value="TreeGrafter"/>
</dbReference>
<evidence type="ECO:0000256" key="1">
    <source>
        <dbReference type="ARBA" id="ARBA00022737"/>
    </source>
</evidence>
<feature type="chain" id="PRO_5034711934" evidence="3">
    <location>
        <begin position="20"/>
        <end position="345"/>
    </location>
</feature>
<dbReference type="InterPro" id="IPR002110">
    <property type="entry name" value="Ankyrin_rpt"/>
</dbReference>
<keyword evidence="3" id="KW-0732">Signal</keyword>
<dbReference type="Pfam" id="PF12796">
    <property type="entry name" value="Ank_2"/>
    <property type="match status" value="1"/>
</dbReference>
<gene>
    <name evidence="4" type="ORF">G7Y89_g14827</name>
</gene>
<dbReference type="Proteomes" id="UP000566819">
    <property type="component" value="Unassembled WGS sequence"/>
</dbReference>
<dbReference type="Gene3D" id="1.25.40.20">
    <property type="entry name" value="Ankyrin repeat-containing domain"/>
    <property type="match status" value="1"/>
</dbReference>
<keyword evidence="1" id="KW-0677">Repeat</keyword>
<dbReference type="EMBL" id="JAAMPI010002070">
    <property type="protein sequence ID" value="KAF4619020.1"/>
    <property type="molecule type" value="Genomic_DNA"/>
</dbReference>
<evidence type="ECO:0000313" key="5">
    <source>
        <dbReference type="Proteomes" id="UP000566819"/>
    </source>
</evidence>
<protein>
    <submittedName>
        <fullName evidence="4">Uncharacterized protein</fullName>
    </submittedName>
</protein>
<dbReference type="OrthoDB" id="3200163at2759"/>
<dbReference type="GO" id="GO:0071356">
    <property type="term" value="P:cellular response to tumor necrosis factor"/>
    <property type="evidence" value="ECO:0007669"/>
    <property type="project" value="TreeGrafter"/>
</dbReference>
<feature type="signal peptide" evidence="3">
    <location>
        <begin position="1"/>
        <end position="19"/>
    </location>
</feature>
<evidence type="ECO:0000256" key="3">
    <source>
        <dbReference type="SAM" id="SignalP"/>
    </source>
</evidence>
<keyword evidence="2" id="KW-0040">ANK repeat</keyword>
<accession>A0A8H4VST2</accession>